<dbReference type="SUPFAM" id="SSF48317">
    <property type="entry name" value="Acid phosphatase/Vanadium-dependent haloperoxidase"/>
    <property type="match status" value="1"/>
</dbReference>
<dbReference type="Gene3D" id="1.20.144.10">
    <property type="entry name" value="Phosphatidic acid phosphatase type 2/haloperoxidase"/>
    <property type="match status" value="1"/>
</dbReference>
<dbReference type="InterPro" id="IPR000326">
    <property type="entry name" value="PAP2/HPO"/>
</dbReference>
<feature type="transmembrane region" description="Helical" evidence="1">
    <location>
        <begin position="5"/>
        <end position="22"/>
    </location>
</feature>
<protein>
    <submittedName>
        <fullName evidence="3">Undecaprenyl-diphosphatase</fullName>
    </submittedName>
</protein>
<dbReference type="Pfam" id="PF01569">
    <property type="entry name" value="PAP2"/>
    <property type="match status" value="1"/>
</dbReference>
<accession>A0A1W2FNT5</accession>
<evidence type="ECO:0000256" key="1">
    <source>
        <dbReference type="SAM" id="Phobius"/>
    </source>
</evidence>
<name>A0A1W2FNT5_KIBAR</name>
<dbReference type="OrthoDB" id="3699141at2"/>
<keyword evidence="1" id="KW-1133">Transmembrane helix</keyword>
<feature type="transmembrane region" description="Helical" evidence="1">
    <location>
        <begin position="80"/>
        <end position="101"/>
    </location>
</feature>
<evidence type="ECO:0000259" key="2">
    <source>
        <dbReference type="Pfam" id="PF01569"/>
    </source>
</evidence>
<feature type="transmembrane region" description="Helical" evidence="1">
    <location>
        <begin position="178"/>
        <end position="197"/>
    </location>
</feature>
<sequence>MTRAYAWGIALVAVFILLGIWVRDSAWPLDLVVADAMWGFWQTSGGDVVWVITDILGPVLPIAMFFVMVFFAVRLRRDAYVLNVLLRSIVLLAACRMVSLFKGVFERDRPRDYVDFSYPSGHVVSVASVAFTGIVLCGWLARRLLRRVIVLGATLVVIAAACRVLLDVHWVTDVLGGTLGVTGTGLLVAAALHLIPLRERKVSG</sequence>
<organism evidence="3 4">
    <name type="scientific">Kibdelosporangium aridum</name>
    <dbReference type="NCBI Taxonomy" id="2030"/>
    <lineage>
        <taxon>Bacteria</taxon>
        <taxon>Bacillati</taxon>
        <taxon>Actinomycetota</taxon>
        <taxon>Actinomycetes</taxon>
        <taxon>Pseudonocardiales</taxon>
        <taxon>Pseudonocardiaceae</taxon>
        <taxon>Kibdelosporangium</taxon>
    </lineage>
</organism>
<dbReference type="InterPro" id="IPR036938">
    <property type="entry name" value="PAP2/HPO_sf"/>
</dbReference>
<keyword evidence="4" id="KW-1185">Reference proteome</keyword>
<keyword evidence="1" id="KW-0472">Membrane</keyword>
<evidence type="ECO:0000313" key="4">
    <source>
        <dbReference type="Proteomes" id="UP000192674"/>
    </source>
</evidence>
<keyword evidence="1" id="KW-0812">Transmembrane</keyword>
<feature type="transmembrane region" description="Helical" evidence="1">
    <location>
        <begin position="121"/>
        <end position="141"/>
    </location>
</feature>
<reference evidence="3 4" key="1">
    <citation type="submission" date="2017-04" db="EMBL/GenBank/DDBJ databases">
        <authorList>
            <person name="Afonso C.L."/>
            <person name="Miller P.J."/>
            <person name="Scott M.A."/>
            <person name="Spackman E."/>
            <person name="Goraichik I."/>
            <person name="Dimitrov K.M."/>
            <person name="Suarez D.L."/>
            <person name="Swayne D.E."/>
        </authorList>
    </citation>
    <scope>NUCLEOTIDE SEQUENCE [LARGE SCALE GENOMIC DNA]</scope>
    <source>
        <strain evidence="3 4">DSM 43828</strain>
    </source>
</reference>
<proteinExistence type="predicted"/>
<feature type="transmembrane region" description="Helical" evidence="1">
    <location>
        <begin position="148"/>
        <end position="166"/>
    </location>
</feature>
<evidence type="ECO:0000313" key="3">
    <source>
        <dbReference type="EMBL" id="SMD23258.1"/>
    </source>
</evidence>
<gene>
    <name evidence="3" type="ORF">SAMN05661093_07832</name>
</gene>
<feature type="domain" description="Phosphatidic acid phosphatase type 2/haloperoxidase" evidence="2">
    <location>
        <begin position="105"/>
        <end position="180"/>
    </location>
</feature>
<feature type="transmembrane region" description="Helical" evidence="1">
    <location>
        <begin position="48"/>
        <end position="73"/>
    </location>
</feature>
<dbReference type="EMBL" id="FWXV01000009">
    <property type="protein sequence ID" value="SMD23258.1"/>
    <property type="molecule type" value="Genomic_DNA"/>
</dbReference>
<dbReference type="RefSeq" id="WP_033383593.1">
    <property type="nucleotide sequence ID" value="NZ_FWXV01000009.1"/>
</dbReference>
<dbReference type="Proteomes" id="UP000192674">
    <property type="component" value="Unassembled WGS sequence"/>
</dbReference>
<dbReference type="AlphaFoldDB" id="A0A1W2FNT5"/>